<organism evidence="1 2">
    <name type="scientific">Luteolibacter pohnpeiensis</name>
    <dbReference type="NCBI Taxonomy" id="454153"/>
    <lineage>
        <taxon>Bacteria</taxon>
        <taxon>Pseudomonadati</taxon>
        <taxon>Verrucomicrobiota</taxon>
        <taxon>Verrucomicrobiia</taxon>
        <taxon>Verrucomicrobiales</taxon>
        <taxon>Verrucomicrobiaceae</taxon>
        <taxon>Luteolibacter</taxon>
    </lineage>
</organism>
<accession>A0A934S842</accession>
<dbReference type="AlphaFoldDB" id="A0A934S842"/>
<dbReference type="Proteomes" id="UP000603141">
    <property type="component" value="Unassembled WGS sequence"/>
</dbReference>
<keyword evidence="2" id="KW-1185">Reference proteome</keyword>
<evidence type="ECO:0000313" key="1">
    <source>
        <dbReference type="EMBL" id="MBK1883573.1"/>
    </source>
</evidence>
<dbReference type="EMBL" id="JAENIJ010000023">
    <property type="protein sequence ID" value="MBK1883573.1"/>
    <property type="molecule type" value="Genomic_DNA"/>
</dbReference>
<name>A0A934S842_9BACT</name>
<protein>
    <submittedName>
        <fullName evidence="1">Uncharacterized protein</fullName>
    </submittedName>
</protein>
<reference evidence="1" key="1">
    <citation type="submission" date="2021-01" db="EMBL/GenBank/DDBJ databases">
        <title>Modified the classification status of verrucomicrobia.</title>
        <authorList>
            <person name="Feng X."/>
        </authorList>
    </citation>
    <scope>NUCLEOTIDE SEQUENCE</scope>
    <source>
        <strain evidence="1">KCTC 22041</strain>
    </source>
</reference>
<evidence type="ECO:0000313" key="2">
    <source>
        <dbReference type="Proteomes" id="UP000603141"/>
    </source>
</evidence>
<proteinExistence type="predicted"/>
<comment type="caution">
    <text evidence="1">The sequence shown here is derived from an EMBL/GenBank/DDBJ whole genome shotgun (WGS) entry which is preliminary data.</text>
</comment>
<gene>
    <name evidence="1" type="ORF">JIN85_14205</name>
</gene>
<sequence>MSSCCNHPKNDQPMPLGYRVSHWILGLPLKWLGISCRDFALLASLEMDRKLTRAEKFRMRFHGAICQFCRELPEQFNQLRQLARNADLLGELAADLKMSEEAKERILREMRREPF</sequence>